<dbReference type="InterPro" id="IPR000531">
    <property type="entry name" value="Beta-barrel_TonB"/>
</dbReference>
<keyword evidence="5" id="KW-0408">Iron</keyword>
<organism evidence="12">
    <name type="scientific">termite gut metagenome</name>
    <dbReference type="NCBI Taxonomy" id="433724"/>
    <lineage>
        <taxon>unclassified sequences</taxon>
        <taxon>metagenomes</taxon>
        <taxon>organismal metagenomes</taxon>
    </lineage>
</organism>
<evidence type="ECO:0000256" key="1">
    <source>
        <dbReference type="ARBA" id="ARBA00004571"/>
    </source>
</evidence>
<dbReference type="Pfam" id="PF00593">
    <property type="entry name" value="TonB_dep_Rec_b-barrel"/>
    <property type="match status" value="1"/>
</dbReference>
<comment type="subcellular location">
    <subcellularLocation>
        <location evidence="1">Cell outer membrane</location>
        <topology evidence="1">Multi-pass membrane protein</topology>
    </subcellularLocation>
</comment>
<dbReference type="PANTHER" id="PTHR32552">
    <property type="entry name" value="FERRICHROME IRON RECEPTOR-RELATED"/>
    <property type="match status" value="1"/>
</dbReference>
<proteinExistence type="predicted"/>
<feature type="domain" description="TonB-dependent receptor-like beta-barrel" evidence="10">
    <location>
        <begin position="220"/>
        <end position="712"/>
    </location>
</feature>
<keyword evidence="7" id="KW-0798">TonB box</keyword>
<protein>
    <submittedName>
        <fullName evidence="12">Pesticin receptor</fullName>
    </submittedName>
</protein>
<dbReference type="GO" id="GO:0009279">
    <property type="term" value="C:cell outer membrane"/>
    <property type="evidence" value="ECO:0007669"/>
    <property type="project" value="UniProtKB-SubCell"/>
</dbReference>
<sequence length="745" mass="83598">MNGVSANGFFQDTLKVVNVEEVIVIADPKENRKLREQPVAVTLLSQEDMRANQVTSLKNLTALVPNIFIPDYGSKLTSAIYIRGIGSRINTPAVGLYVDNVPYLDKSAYDFSYADIERIDVLRGPQGTLYGRNTMGGLVRVYTKSPFNYQGTDVRLSAGTYDNYNVSLTQYHRVSDKFAFSAGGFYESAGGFFDNAYLNKKIDPVHAGGGRIRSIYLPSDNLKLDLNVSYEYSDQGGYAYGLYDKKTGVSAAPAYNDESNYYRGLLNAGLNLEYSGANFTFNSVTGYQYLKDRMFMDQDFSSDDVYTLAQSQKQSTLTEEITFKSRGNRRWDWAIGAFGFYQNLKTDAPVTFKKGGLDMIESFMNEAMSAAGAPVSIKILDETMPVYGLYDTPVWGTALFHQSTFNDLFVDKLSATLGLRLDYEKTAITHDTHASLRVQTYMRGNPMGEPPTSDYAINGKEEDTYLQFLPKLALKYAFDSQNSVYASVSRGYRSGGYNIQMFSDTIQGQMRSQPGSKSTGDIKEVIRYKPEYSWNYETGSHLTLLPNSLWADVALFYTDITNQQIARFTKSGLGRIMVNAGRSRSYGAEASLRANITDAVSFNTNYGYTHATFTDYKTNQIAEGNEIPINYTGKRVPFVPVHTLSVGGQYTLKCGKSSFVDELRFHADYIGAGKIYWTEKNDVAQNFYGTLNWRISVIAGNAQVDFRMRNTLNQKYTTFYFESMGNGFTQANRPMEFGADVRWRF</sequence>
<dbReference type="GO" id="GO:0006826">
    <property type="term" value="P:iron ion transport"/>
    <property type="evidence" value="ECO:0007669"/>
    <property type="project" value="UniProtKB-KW"/>
</dbReference>
<dbReference type="Pfam" id="PF07715">
    <property type="entry name" value="Plug"/>
    <property type="match status" value="1"/>
</dbReference>
<feature type="domain" description="TonB-dependent receptor plug" evidence="11">
    <location>
        <begin position="34"/>
        <end position="137"/>
    </location>
</feature>
<dbReference type="InterPro" id="IPR039426">
    <property type="entry name" value="TonB-dep_rcpt-like"/>
</dbReference>
<reference evidence="12" key="1">
    <citation type="submission" date="2019-03" db="EMBL/GenBank/DDBJ databases">
        <title>Single cell metagenomics reveals metabolic interactions within the superorganism composed of flagellate Streblomastix strix and complex community of Bacteroidetes bacteria on its surface.</title>
        <authorList>
            <person name="Treitli S.C."/>
            <person name="Kolisko M."/>
            <person name="Husnik F."/>
            <person name="Keeling P."/>
            <person name="Hampl V."/>
        </authorList>
    </citation>
    <scope>NUCLEOTIDE SEQUENCE</scope>
    <source>
        <strain evidence="12">STM</strain>
    </source>
</reference>
<name>A0A5J4RXU1_9ZZZZ</name>
<dbReference type="InterPro" id="IPR036942">
    <property type="entry name" value="Beta-barrel_TonB_sf"/>
</dbReference>
<keyword evidence="2" id="KW-0813">Transport</keyword>
<evidence type="ECO:0000256" key="3">
    <source>
        <dbReference type="ARBA" id="ARBA00022496"/>
    </source>
</evidence>
<evidence type="ECO:0000256" key="8">
    <source>
        <dbReference type="ARBA" id="ARBA00023136"/>
    </source>
</evidence>
<keyword evidence="4" id="KW-0812">Transmembrane</keyword>
<dbReference type="SUPFAM" id="SSF56935">
    <property type="entry name" value="Porins"/>
    <property type="match status" value="1"/>
</dbReference>
<keyword evidence="9" id="KW-0998">Cell outer membrane</keyword>
<dbReference type="PROSITE" id="PS52016">
    <property type="entry name" value="TONB_DEPENDENT_REC_3"/>
    <property type="match status" value="1"/>
</dbReference>
<evidence type="ECO:0000256" key="2">
    <source>
        <dbReference type="ARBA" id="ARBA00022448"/>
    </source>
</evidence>
<evidence type="ECO:0000313" key="12">
    <source>
        <dbReference type="EMBL" id="KAA6337891.1"/>
    </source>
</evidence>
<dbReference type="EMBL" id="SNRY01000662">
    <property type="protein sequence ID" value="KAA6337891.1"/>
    <property type="molecule type" value="Genomic_DNA"/>
</dbReference>
<dbReference type="AlphaFoldDB" id="A0A5J4RXU1"/>
<gene>
    <name evidence="12" type="ORF">EZS27_014060</name>
</gene>
<evidence type="ECO:0000259" key="10">
    <source>
        <dbReference type="Pfam" id="PF00593"/>
    </source>
</evidence>
<dbReference type="InterPro" id="IPR012910">
    <property type="entry name" value="Plug_dom"/>
</dbReference>
<dbReference type="Gene3D" id="2.40.170.20">
    <property type="entry name" value="TonB-dependent receptor, beta-barrel domain"/>
    <property type="match status" value="1"/>
</dbReference>
<keyword evidence="8" id="KW-0472">Membrane</keyword>
<evidence type="ECO:0000256" key="6">
    <source>
        <dbReference type="ARBA" id="ARBA00023065"/>
    </source>
</evidence>
<keyword evidence="6" id="KW-0406">Ion transport</keyword>
<keyword evidence="3" id="KW-0410">Iron transport</keyword>
<evidence type="ECO:0000256" key="7">
    <source>
        <dbReference type="ARBA" id="ARBA00023077"/>
    </source>
</evidence>
<dbReference type="PANTHER" id="PTHR32552:SF81">
    <property type="entry name" value="TONB-DEPENDENT OUTER MEMBRANE RECEPTOR"/>
    <property type="match status" value="1"/>
</dbReference>
<comment type="caution">
    <text evidence="12">The sequence shown here is derived from an EMBL/GenBank/DDBJ whole genome shotgun (WGS) entry which is preliminary data.</text>
</comment>
<evidence type="ECO:0000256" key="5">
    <source>
        <dbReference type="ARBA" id="ARBA00023004"/>
    </source>
</evidence>
<evidence type="ECO:0000256" key="4">
    <source>
        <dbReference type="ARBA" id="ARBA00022692"/>
    </source>
</evidence>
<keyword evidence="12" id="KW-0675">Receptor</keyword>
<evidence type="ECO:0000256" key="9">
    <source>
        <dbReference type="ARBA" id="ARBA00023237"/>
    </source>
</evidence>
<evidence type="ECO:0000259" key="11">
    <source>
        <dbReference type="Pfam" id="PF07715"/>
    </source>
</evidence>
<accession>A0A5J4RXU1</accession>